<evidence type="ECO:0000256" key="1">
    <source>
        <dbReference type="SAM" id="MobiDB-lite"/>
    </source>
</evidence>
<protein>
    <submittedName>
        <fullName evidence="2">Uncharacterized protein</fullName>
    </submittedName>
</protein>
<dbReference type="PROSITE" id="PS51318">
    <property type="entry name" value="TAT"/>
    <property type="match status" value="1"/>
</dbReference>
<sequence>MDITRRTALAVLGAGAGAVGLATSAHGHGGQPQPAPAAGPWSSTAVETTTLGWFDAGFTAETLAEVPRVLEVRGLTPSTPALAGVLVFDPRLLARRGDVMLSSAGRVWTVPVTEHRTAEGATELRFALAAAPDAAPHDAPTLVLLPLVPRALYPAENLPGVVPLTLTLTGGAGEYRWADVSTTAPRVPWGAELAAAWTSCGVGAARSYRFPVGVRVAGVGPGPVPAGARLTVDLDARLVAAVAASELRLDGAPVDRARADVSSTRVGDLLRTVVQLRDEVPADAVLDVALDVTPTGSAHDVAGLHYATVTLAGLDDATRPPRATGRYSVSDLTSSGTPHAESATCGTT</sequence>
<name>A0A7W4UDM9_9CELL</name>
<reference evidence="2 3" key="2">
    <citation type="submission" date="2020-08" db="EMBL/GenBank/DDBJ databases">
        <authorList>
            <person name="Partida-Martinez L."/>
            <person name="Huntemann M."/>
            <person name="Clum A."/>
            <person name="Wang J."/>
            <person name="Palaniappan K."/>
            <person name="Ritter S."/>
            <person name="Chen I.-M."/>
            <person name="Stamatis D."/>
            <person name="Reddy T."/>
            <person name="O'Malley R."/>
            <person name="Daum C."/>
            <person name="Shapiro N."/>
            <person name="Ivanova N."/>
            <person name="Kyrpides N."/>
            <person name="Woyke T."/>
        </authorList>
    </citation>
    <scope>NUCLEOTIDE SEQUENCE [LARGE SCALE GENOMIC DNA]</scope>
    <source>
        <strain evidence="2 3">RAS26</strain>
    </source>
</reference>
<organism evidence="2 3">
    <name type="scientific">Cellulomonas cellasea</name>
    <dbReference type="NCBI Taxonomy" id="43670"/>
    <lineage>
        <taxon>Bacteria</taxon>
        <taxon>Bacillati</taxon>
        <taxon>Actinomycetota</taxon>
        <taxon>Actinomycetes</taxon>
        <taxon>Micrococcales</taxon>
        <taxon>Cellulomonadaceae</taxon>
        <taxon>Cellulomonas</taxon>
    </lineage>
</organism>
<reference evidence="2 3" key="1">
    <citation type="submission" date="2020-08" db="EMBL/GenBank/DDBJ databases">
        <title>The Agave Microbiome: Exploring the role of microbial communities in plant adaptations to desert environments.</title>
        <authorList>
            <person name="Partida-Martinez L.P."/>
        </authorList>
    </citation>
    <scope>NUCLEOTIDE SEQUENCE [LARGE SCALE GENOMIC DNA]</scope>
    <source>
        <strain evidence="2 3">RAS26</strain>
    </source>
</reference>
<accession>A0A7W4UDM9</accession>
<evidence type="ECO:0000313" key="2">
    <source>
        <dbReference type="EMBL" id="MBB2922251.1"/>
    </source>
</evidence>
<dbReference type="InterPro" id="IPR006311">
    <property type="entry name" value="TAT_signal"/>
</dbReference>
<dbReference type="AlphaFoldDB" id="A0A7W4UDM9"/>
<comment type="caution">
    <text evidence="2">The sequence shown here is derived from an EMBL/GenBank/DDBJ whole genome shotgun (WGS) entry which is preliminary data.</text>
</comment>
<dbReference type="RefSeq" id="WP_183295237.1">
    <property type="nucleotide sequence ID" value="NZ_JACHVX010000002.1"/>
</dbReference>
<feature type="region of interest" description="Disordered" evidence="1">
    <location>
        <begin position="23"/>
        <end position="42"/>
    </location>
</feature>
<evidence type="ECO:0000313" key="3">
    <source>
        <dbReference type="Proteomes" id="UP000518206"/>
    </source>
</evidence>
<feature type="region of interest" description="Disordered" evidence="1">
    <location>
        <begin position="317"/>
        <end position="348"/>
    </location>
</feature>
<dbReference type="EMBL" id="JACHVX010000002">
    <property type="protein sequence ID" value="MBB2922251.1"/>
    <property type="molecule type" value="Genomic_DNA"/>
</dbReference>
<dbReference type="Proteomes" id="UP000518206">
    <property type="component" value="Unassembled WGS sequence"/>
</dbReference>
<gene>
    <name evidence="2" type="ORF">FHR80_001163</name>
</gene>
<proteinExistence type="predicted"/>